<reference evidence="3" key="1">
    <citation type="submission" date="2018-06" db="EMBL/GenBank/DDBJ databases">
        <authorList>
            <person name="Zhirakovskaya E."/>
        </authorList>
    </citation>
    <scope>NUCLEOTIDE SEQUENCE</scope>
</reference>
<proteinExistence type="predicted"/>
<dbReference type="PANTHER" id="PTHR35526:SF3">
    <property type="entry name" value="ANTI-SIGMA-F FACTOR RSBW"/>
    <property type="match status" value="1"/>
</dbReference>
<dbReference type="EMBL" id="UOFY01000039">
    <property type="protein sequence ID" value="VAX09590.1"/>
    <property type="molecule type" value="Genomic_DNA"/>
</dbReference>
<protein>
    <recommendedName>
        <fullName evidence="2">Histidine kinase/HSP90-like ATPase domain-containing protein</fullName>
    </recommendedName>
</protein>
<evidence type="ECO:0000313" key="3">
    <source>
        <dbReference type="EMBL" id="VAX09590.1"/>
    </source>
</evidence>
<feature type="domain" description="Histidine kinase/HSP90-like ATPase" evidence="2">
    <location>
        <begin position="12"/>
        <end position="133"/>
    </location>
</feature>
<dbReference type="InterPro" id="IPR050267">
    <property type="entry name" value="Anti-sigma-factor_SerPK"/>
</dbReference>
<dbReference type="InterPro" id="IPR036890">
    <property type="entry name" value="HATPase_C_sf"/>
</dbReference>
<name>A0A3B1BGK8_9ZZZZ</name>
<dbReference type="Gene3D" id="3.30.565.10">
    <property type="entry name" value="Histidine kinase-like ATPase, C-terminal domain"/>
    <property type="match status" value="1"/>
</dbReference>
<accession>A0A3B1BGK8</accession>
<gene>
    <name evidence="3" type="ORF">MNBD_GAMMA25-2217</name>
</gene>
<dbReference type="Pfam" id="PF13581">
    <property type="entry name" value="HATPase_c_2"/>
    <property type="match status" value="1"/>
</dbReference>
<dbReference type="GO" id="GO:0004674">
    <property type="term" value="F:protein serine/threonine kinase activity"/>
    <property type="evidence" value="ECO:0007669"/>
    <property type="project" value="UniProtKB-KW"/>
</dbReference>
<dbReference type="SUPFAM" id="SSF55874">
    <property type="entry name" value="ATPase domain of HSP90 chaperone/DNA topoisomerase II/histidine kinase"/>
    <property type="match status" value="1"/>
</dbReference>
<dbReference type="PANTHER" id="PTHR35526">
    <property type="entry name" value="ANTI-SIGMA-F FACTOR RSBW-RELATED"/>
    <property type="match status" value="1"/>
</dbReference>
<evidence type="ECO:0000259" key="2">
    <source>
        <dbReference type="Pfam" id="PF13581"/>
    </source>
</evidence>
<dbReference type="AlphaFoldDB" id="A0A3B1BGK8"/>
<keyword evidence="1" id="KW-0723">Serine/threonine-protein kinase</keyword>
<keyword evidence="1" id="KW-0808">Transferase</keyword>
<dbReference type="CDD" id="cd16936">
    <property type="entry name" value="HATPase_RsbW-like"/>
    <property type="match status" value="1"/>
</dbReference>
<evidence type="ECO:0000256" key="1">
    <source>
        <dbReference type="ARBA" id="ARBA00022527"/>
    </source>
</evidence>
<sequence>MPESLARHSFTSDTLELQSIRHWLRNELQQQHCSKDCINDSVLAINEACMNIIQHAYCGQADGEIIIEILRDKDLLIFHLTDFAAPVDINKCQSRILDEIRPGGLGIHIIQSVMDSMQFMEPPENKGNLLQLTINIHK</sequence>
<organism evidence="3">
    <name type="scientific">hydrothermal vent metagenome</name>
    <dbReference type="NCBI Taxonomy" id="652676"/>
    <lineage>
        <taxon>unclassified sequences</taxon>
        <taxon>metagenomes</taxon>
        <taxon>ecological metagenomes</taxon>
    </lineage>
</organism>
<dbReference type="InterPro" id="IPR003594">
    <property type="entry name" value="HATPase_dom"/>
</dbReference>
<keyword evidence="1" id="KW-0418">Kinase</keyword>